<gene>
    <name evidence="2" type="ORF">HMPREF2128_04940</name>
</gene>
<dbReference type="Proteomes" id="UP000053528">
    <property type="component" value="Unassembled WGS sequence"/>
</dbReference>
<sequence>MKTVRNIATATATGLLIGGLALGGTATASPASTVAPEKGANAASCFAEANTQTLTIQQNIEATLGNLNVAEKKLLAEDYQSNNYSADLKKNIELSHDKSEKAKTLVSSALQIAEEDYGSLEDLNAAVSKAQADRDEAIQAYDAIVEKIENGEISGDEAKKAEKKAADAVAETTDAYNDKLTDLSGVVKLIQSARNINGEARDAAQAGLNNLKQAEGAGYWPANGEEIKTALTNADKAALQADQELESLLDGDCSELIDQSGTQPGTQ</sequence>
<evidence type="ECO:0000256" key="1">
    <source>
        <dbReference type="SAM" id="SignalP"/>
    </source>
</evidence>
<organism evidence="2 3">
    <name type="scientific">Pseudoglutamicibacter albus DNF00011</name>
    <dbReference type="NCBI Taxonomy" id="1401063"/>
    <lineage>
        <taxon>Bacteria</taxon>
        <taxon>Bacillati</taxon>
        <taxon>Actinomycetota</taxon>
        <taxon>Actinomycetes</taxon>
        <taxon>Micrococcales</taxon>
        <taxon>Micrococcaceae</taxon>
        <taxon>Pseudoglutamicibacter</taxon>
    </lineage>
</organism>
<accession>A0A095ZPV4</accession>
<name>A0A095ZPV4_9MICC</name>
<feature type="chain" id="PRO_5001916306" evidence="1">
    <location>
        <begin position="29"/>
        <end position="267"/>
    </location>
</feature>
<comment type="caution">
    <text evidence="2">The sequence shown here is derived from an EMBL/GenBank/DDBJ whole genome shotgun (WGS) entry which is preliminary data.</text>
</comment>
<dbReference type="EMBL" id="JRNH01000013">
    <property type="protein sequence ID" value="KGF20602.1"/>
    <property type="molecule type" value="Genomic_DNA"/>
</dbReference>
<protein>
    <submittedName>
        <fullName evidence="2">Uncharacterized protein</fullName>
    </submittedName>
</protein>
<dbReference type="AlphaFoldDB" id="A0A095ZPV4"/>
<proteinExistence type="predicted"/>
<keyword evidence="1" id="KW-0732">Signal</keyword>
<dbReference type="RefSeq" id="WP_035755668.1">
    <property type="nucleotide sequence ID" value="NZ_JRNH01000013.1"/>
</dbReference>
<reference evidence="2 3" key="1">
    <citation type="submission" date="2014-07" db="EMBL/GenBank/DDBJ databases">
        <authorList>
            <person name="McCorrison J."/>
            <person name="Sanka R."/>
            <person name="Torralba M."/>
            <person name="Gillis M."/>
            <person name="Haft D.H."/>
            <person name="Methe B."/>
            <person name="Sutton G."/>
            <person name="Nelson K.E."/>
        </authorList>
    </citation>
    <scope>NUCLEOTIDE SEQUENCE [LARGE SCALE GENOMIC DNA]</scope>
    <source>
        <strain evidence="2 3">DNF00011</strain>
    </source>
</reference>
<evidence type="ECO:0000313" key="3">
    <source>
        <dbReference type="Proteomes" id="UP000053528"/>
    </source>
</evidence>
<feature type="signal peptide" evidence="1">
    <location>
        <begin position="1"/>
        <end position="28"/>
    </location>
</feature>
<evidence type="ECO:0000313" key="2">
    <source>
        <dbReference type="EMBL" id="KGF20602.1"/>
    </source>
</evidence>